<reference evidence="1 2" key="1">
    <citation type="submission" date="2023-03" db="EMBL/GenBank/DDBJ databases">
        <title>Bacillus Genome Sequencing.</title>
        <authorList>
            <person name="Dunlap C."/>
        </authorList>
    </citation>
    <scope>NUCLEOTIDE SEQUENCE [LARGE SCALE GENOMIC DNA]</scope>
    <source>
        <strain evidence="1 2">B-23453</strain>
    </source>
</reference>
<evidence type="ECO:0000313" key="1">
    <source>
        <dbReference type="EMBL" id="MED1203075.1"/>
    </source>
</evidence>
<protein>
    <submittedName>
        <fullName evidence="1">Uncharacterized protein</fullName>
    </submittedName>
</protein>
<organism evidence="1 2">
    <name type="scientific">Heyndrickxia acidicola</name>
    <dbReference type="NCBI Taxonomy" id="209389"/>
    <lineage>
        <taxon>Bacteria</taxon>
        <taxon>Bacillati</taxon>
        <taxon>Bacillota</taxon>
        <taxon>Bacilli</taxon>
        <taxon>Bacillales</taxon>
        <taxon>Bacillaceae</taxon>
        <taxon>Heyndrickxia</taxon>
    </lineage>
</organism>
<gene>
    <name evidence="1" type="ORF">P4T90_08195</name>
</gene>
<comment type="caution">
    <text evidence="1">The sequence shown here is derived from an EMBL/GenBank/DDBJ whole genome shotgun (WGS) entry which is preliminary data.</text>
</comment>
<keyword evidence="2" id="KW-1185">Reference proteome</keyword>
<dbReference type="EMBL" id="JARMAB010000009">
    <property type="protein sequence ID" value="MED1203075.1"/>
    <property type="molecule type" value="Genomic_DNA"/>
</dbReference>
<dbReference type="RefSeq" id="WP_198160252.1">
    <property type="nucleotide sequence ID" value="NZ_JARMAB010000009.1"/>
</dbReference>
<evidence type="ECO:0000313" key="2">
    <source>
        <dbReference type="Proteomes" id="UP001341444"/>
    </source>
</evidence>
<proteinExistence type="predicted"/>
<dbReference type="Proteomes" id="UP001341444">
    <property type="component" value="Unassembled WGS sequence"/>
</dbReference>
<sequence>MAEQILLEVETNVKAQFPSAAHMCSWAEPTLYQTRMKVQVRGNQPRPKKETSI</sequence>
<name>A0ABU6MF12_9BACI</name>
<accession>A0ABU6MF12</accession>